<dbReference type="Gene3D" id="1.10.10.10">
    <property type="entry name" value="Winged helix-like DNA-binding domain superfamily/Winged helix DNA-binding domain"/>
    <property type="match status" value="1"/>
</dbReference>
<dbReference type="Pfam" id="PF00196">
    <property type="entry name" value="GerE"/>
    <property type="match status" value="1"/>
</dbReference>
<accession>A0ABV2RR70</accession>
<gene>
    <name evidence="2" type="ORF">ABIF63_003547</name>
</gene>
<feature type="domain" description="HTH luxR-type" evidence="1">
    <location>
        <begin position="49"/>
        <end position="106"/>
    </location>
</feature>
<dbReference type="Proteomes" id="UP001549291">
    <property type="component" value="Unassembled WGS sequence"/>
</dbReference>
<dbReference type="InterPro" id="IPR016032">
    <property type="entry name" value="Sig_transdc_resp-reg_C-effctor"/>
</dbReference>
<dbReference type="SMART" id="SM00421">
    <property type="entry name" value="HTH_LUXR"/>
    <property type="match status" value="1"/>
</dbReference>
<name>A0ABV2RR70_BRAJP</name>
<dbReference type="InterPro" id="IPR036388">
    <property type="entry name" value="WH-like_DNA-bd_sf"/>
</dbReference>
<sequence>MLASVRWASGALAAPTSAASQPPGRLGLSRADQVRRCKRRVVIRDSTMRELLSPREKRLLRRLAAGKTDAQIAERLGGTAKQVSEQRARLLARLQINSPDEIADAAERWASWPGYRGIT</sequence>
<keyword evidence="3" id="KW-1185">Reference proteome</keyword>
<evidence type="ECO:0000313" key="2">
    <source>
        <dbReference type="EMBL" id="MET4719441.1"/>
    </source>
</evidence>
<evidence type="ECO:0000259" key="1">
    <source>
        <dbReference type="SMART" id="SM00421"/>
    </source>
</evidence>
<dbReference type="SUPFAM" id="SSF46894">
    <property type="entry name" value="C-terminal effector domain of the bipartite response regulators"/>
    <property type="match status" value="1"/>
</dbReference>
<protein>
    <submittedName>
        <fullName evidence="2">DNA-binding CsgD family transcriptional regulator</fullName>
    </submittedName>
</protein>
<comment type="caution">
    <text evidence="2">The sequence shown here is derived from an EMBL/GenBank/DDBJ whole genome shotgun (WGS) entry which is preliminary data.</text>
</comment>
<keyword evidence="2" id="KW-0238">DNA-binding</keyword>
<dbReference type="GO" id="GO:0003677">
    <property type="term" value="F:DNA binding"/>
    <property type="evidence" value="ECO:0007669"/>
    <property type="project" value="UniProtKB-KW"/>
</dbReference>
<dbReference type="InterPro" id="IPR000792">
    <property type="entry name" value="Tscrpt_reg_LuxR_C"/>
</dbReference>
<proteinExistence type="predicted"/>
<organism evidence="2 3">
    <name type="scientific">Bradyrhizobium japonicum</name>
    <dbReference type="NCBI Taxonomy" id="375"/>
    <lineage>
        <taxon>Bacteria</taxon>
        <taxon>Pseudomonadati</taxon>
        <taxon>Pseudomonadota</taxon>
        <taxon>Alphaproteobacteria</taxon>
        <taxon>Hyphomicrobiales</taxon>
        <taxon>Nitrobacteraceae</taxon>
        <taxon>Bradyrhizobium</taxon>
    </lineage>
</organism>
<evidence type="ECO:0000313" key="3">
    <source>
        <dbReference type="Proteomes" id="UP001549291"/>
    </source>
</evidence>
<reference evidence="2 3" key="1">
    <citation type="submission" date="2024-06" db="EMBL/GenBank/DDBJ databases">
        <title>Genomic Encyclopedia of Type Strains, Phase V (KMG-V): Genome sequencing to study the core and pangenomes of soil and plant-associated prokaryotes.</title>
        <authorList>
            <person name="Whitman W."/>
        </authorList>
    </citation>
    <scope>NUCLEOTIDE SEQUENCE [LARGE SCALE GENOMIC DNA]</scope>
    <source>
        <strain evidence="2 3">USDA 160</strain>
    </source>
</reference>
<dbReference type="EMBL" id="JBEPTQ010000002">
    <property type="protein sequence ID" value="MET4719441.1"/>
    <property type="molecule type" value="Genomic_DNA"/>
</dbReference>